<keyword evidence="1" id="KW-0812">Transmembrane</keyword>
<dbReference type="PANTHER" id="PTHR34220:SF7">
    <property type="entry name" value="SENSOR HISTIDINE KINASE YPDA"/>
    <property type="match status" value="1"/>
</dbReference>
<proteinExistence type="predicted"/>
<dbReference type="InterPro" id="IPR050640">
    <property type="entry name" value="Bact_2-comp_sensor_kinase"/>
</dbReference>
<keyword evidence="1" id="KW-0472">Membrane</keyword>
<dbReference type="Pfam" id="PF06580">
    <property type="entry name" value="His_kinase"/>
    <property type="match status" value="1"/>
</dbReference>
<feature type="transmembrane region" description="Helical" evidence="1">
    <location>
        <begin position="42"/>
        <end position="61"/>
    </location>
</feature>
<dbReference type="EMBL" id="CP032157">
    <property type="protein sequence ID" value="AXY73767.1"/>
    <property type="molecule type" value="Genomic_DNA"/>
</dbReference>
<evidence type="ECO:0000313" key="3">
    <source>
        <dbReference type="EMBL" id="AXY73767.1"/>
    </source>
</evidence>
<accession>A0A3B7MJH2</accession>
<keyword evidence="1" id="KW-1133">Transmembrane helix</keyword>
<gene>
    <name evidence="3" type="ORF">D3H65_07160</name>
</gene>
<feature type="domain" description="Signal transduction histidine kinase internal region" evidence="2">
    <location>
        <begin position="164"/>
        <end position="241"/>
    </location>
</feature>
<dbReference type="PANTHER" id="PTHR34220">
    <property type="entry name" value="SENSOR HISTIDINE KINASE YPDA"/>
    <property type="match status" value="1"/>
</dbReference>
<dbReference type="GO" id="GO:0016020">
    <property type="term" value="C:membrane"/>
    <property type="evidence" value="ECO:0007669"/>
    <property type="project" value="InterPro"/>
</dbReference>
<evidence type="ECO:0000256" key="1">
    <source>
        <dbReference type="SAM" id="Phobius"/>
    </source>
</evidence>
<name>A0A3B7MJH2_9BACT</name>
<keyword evidence="4" id="KW-1185">Reference proteome</keyword>
<reference evidence="3 4" key="1">
    <citation type="submission" date="2018-09" db="EMBL/GenBank/DDBJ databases">
        <title>Genome sequencing of strain 6GH32-13.</title>
        <authorList>
            <person name="Weon H.-Y."/>
            <person name="Heo J."/>
            <person name="Kwon S.-W."/>
        </authorList>
    </citation>
    <scope>NUCLEOTIDE SEQUENCE [LARGE SCALE GENOMIC DNA]</scope>
    <source>
        <strain evidence="3 4">5GH32-13</strain>
    </source>
</reference>
<dbReference type="InterPro" id="IPR010559">
    <property type="entry name" value="Sig_transdc_His_kin_internal"/>
</dbReference>
<sequence>MMKAWMKPSRVEWITFFALMPVLSVLLNHLLYGDRLWHDPAIWLYSFTFVCVQGFVSWYLHIVSMHWLRIRLPDLQQTLLRLIVLAITHIILTSITFACLFYGYDYFHFLGYVLNTAQFKTSILLAVALTLIATTSWEAEYVIIKWKASLAEKEEIQQMAIQYEFETLKSQVNPHFLFNCFNTLSSLISEDPTQAESFLDELSKVYRYLLRNNEDGLSTLQNELRFIQSYYRLLKTRHGEAIQIQLEVDKRYDSYLLPSLSLQLLVENAVKHNIVSRQQPLVIDIFTMAGNQLAVNNNLQCKTIKDPSNKIGLANIRLKYELLEQPGFQVLSDTRNFTVILPLIWDSGYEKKISVVQKQIHPH</sequence>
<dbReference type="OrthoDB" id="9809908at2"/>
<evidence type="ECO:0000259" key="2">
    <source>
        <dbReference type="Pfam" id="PF06580"/>
    </source>
</evidence>
<protein>
    <recommendedName>
        <fullName evidence="2">Signal transduction histidine kinase internal region domain-containing protein</fullName>
    </recommendedName>
</protein>
<evidence type="ECO:0000313" key="4">
    <source>
        <dbReference type="Proteomes" id="UP000263900"/>
    </source>
</evidence>
<dbReference type="KEGG" id="pseg:D3H65_07160"/>
<dbReference type="Proteomes" id="UP000263900">
    <property type="component" value="Chromosome"/>
</dbReference>
<feature type="transmembrane region" description="Helical" evidence="1">
    <location>
        <begin position="82"/>
        <end position="103"/>
    </location>
</feature>
<feature type="transmembrane region" description="Helical" evidence="1">
    <location>
        <begin position="12"/>
        <end position="30"/>
    </location>
</feature>
<organism evidence="3 4">
    <name type="scientific">Paraflavitalea soli</name>
    <dbReference type="NCBI Taxonomy" id="2315862"/>
    <lineage>
        <taxon>Bacteria</taxon>
        <taxon>Pseudomonadati</taxon>
        <taxon>Bacteroidota</taxon>
        <taxon>Chitinophagia</taxon>
        <taxon>Chitinophagales</taxon>
        <taxon>Chitinophagaceae</taxon>
        <taxon>Paraflavitalea</taxon>
    </lineage>
</organism>
<dbReference type="RefSeq" id="WP_119049602.1">
    <property type="nucleotide sequence ID" value="NZ_CP032157.1"/>
</dbReference>
<dbReference type="AlphaFoldDB" id="A0A3B7MJH2"/>
<dbReference type="GO" id="GO:0000155">
    <property type="term" value="F:phosphorelay sensor kinase activity"/>
    <property type="evidence" value="ECO:0007669"/>
    <property type="project" value="InterPro"/>
</dbReference>